<feature type="coiled-coil region" evidence="9">
    <location>
        <begin position="345"/>
        <end position="382"/>
    </location>
</feature>
<evidence type="ECO:0000256" key="6">
    <source>
        <dbReference type="ARBA" id="ARBA00023136"/>
    </source>
</evidence>
<comment type="function">
    <text evidence="1">VSG forms a coat on the surface of the parasite. The trypanosome evades the immune response of the host by expressing a series of antigenically distinct VSGs from an estimated 1000 VSG genes.</text>
</comment>
<dbReference type="VEuPathDB" id="TriTrypDB:Tb427_000423600"/>
<dbReference type="VEuPathDB" id="TriTrypDB:Tb08.27P2.140"/>
<evidence type="ECO:0000256" key="7">
    <source>
        <dbReference type="ARBA" id="ARBA00023180"/>
    </source>
</evidence>
<dbReference type="GO" id="GO:0098552">
    <property type="term" value="C:side of membrane"/>
    <property type="evidence" value="ECO:0007669"/>
    <property type="project" value="UniProtKB-KW"/>
</dbReference>
<evidence type="ECO:0000256" key="8">
    <source>
        <dbReference type="ARBA" id="ARBA00023288"/>
    </source>
</evidence>
<dbReference type="PROSITE" id="PS51257">
    <property type="entry name" value="PROKAR_LIPOPROTEIN"/>
    <property type="match status" value="1"/>
</dbReference>
<keyword evidence="8" id="KW-0449">Lipoprotein</keyword>
<keyword evidence="7" id="KW-0325">Glycoprotein</keyword>
<organism evidence="12">
    <name type="scientific">Trypanosoma brucei</name>
    <dbReference type="NCBI Taxonomy" id="5691"/>
    <lineage>
        <taxon>Eukaryota</taxon>
        <taxon>Discoba</taxon>
        <taxon>Euglenozoa</taxon>
        <taxon>Kinetoplastea</taxon>
        <taxon>Metakinetoplastina</taxon>
        <taxon>Trypanosomatida</taxon>
        <taxon>Trypanosomatidae</taxon>
        <taxon>Trypanosoma</taxon>
    </lineage>
</organism>
<dbReference type="EMBL" id="KC612601">
    <property type="protein sequence ID" value="AGH60032.1"/>
    <property type="molecule type" value="Genomic_DNA"/>
</dbReference>
<keyword evidence="4" id="KW-0336">GPI-anchor</keyword>
<reference evidence="12" key="1">
    <citation type="submission" date="2013-02" db="EMBL/GenBank/DDBJ databases">
        <authorList>
            <person name="Cross G.A.M."/>
            <person name="Kim H.-S."/>
            <person name="Wickstead B."/>
        </authorList>
    </citation>
    <scope>NUCLEOTIDE SEQUENCE</scope>
    <source>
        <strain evidence="12">Lister 427</strain>
    </source>
</reference>
<evidence type="ECO:0000256" key="4">
    <source>
        <dbReference type="ARBA" id="ARBA00022622"/>
    </source>
</evidence>
<accession>M4SZA5</accession>
<feature type="chain" id="PRO_5004058200" evidence="10">
    <location>
        <begin position="23"/>
        <end position="482"/>
    </location>
</feature>
<evidence type="ECO:0000256" key="10">
    <source>
        <dbReference type="SAM" id="SignalP"/>
    </source>
</evidence>
<feature type="signal peptide" evidence="10">
    <location>
        <begin position="1"/>
        <end position="22"/>
    </location>
</feature>
<name>M4SZA5_9TRYP</name>
<evidence type="ECO:0000256" key="2">
    <source>
        <dbReference type="ARBA" id="ARBA00004609"/>
    </source>
</evidence>
<proteinExistence type="predicted"/>
<evidence type="ECO:0000256" key="1">
    <source>
        <dbReference type="ARBA" id="ARBA00002523"/>
    </source>
</evidence>
<evidence type="ECO:0000256" key="3">
    <source>
        <dbReference type="ARBA" id="ARBA00022475"/>
    </source>
</evidence>
<protein>
    <submittedName>
        <fullName evidence="12">Variant surface glycoprotein 1092</fullName>
    </submittedName>
</protein>
<dbReference type="InterPro" id="IPR025932">
    <property type="entry name" value="Trypano_VSG_B_N_dom"/>
</dbReference>
<keyword evidence="9" id="KW-0175">Coiled coil</keyword>
<dbReference type="GO" id="GO:0005886">
    <property type="term" value="C:plasma membrane"/>
    <property type="evidence" value="ECO:0007669"/>
    <property type="project" value="UniProtKB-SubCell"/>
</dbReference>
<dbReference type="AlphaFoldDB" id="M4SZA5"/>
<sequence>MMSKKDLAVATVVFMLTGSCDAAITKLANKAEFDALCEIAALADLEAEAAEELTGGEAAYEAIRDLNMTLSPEEWTKMFKKENGTGAWETTVPEPMKNDPVWQQMWPTWLKAAQSVANTNKKETLMASAGLKDAPENARQLVYIKLQPIAEAAEHLHAQLKQQTAGEKFTEAKNSKQELNQIVYGHKTKPSAAPQADAIFKSTTGNTHSAHCEGAGATHAATTVVGTIICLCAKGASSGLDHACIEGNAATTQWNGNHNSAPAQWTEISKFCGPTAEKKITAKLLRTKLTAVQNKLRIHSGDGYLGSFLQTSCDGNSGNGVCVKFTGYSPTGQQHFKEVPWVKKKSDFADKLEEAEKAREKAAALTEQLSAAKRQVERLKTEAKGYAEYSKISIPKAKTPKRVQQEDNNKECDQHKDNKKACAADTKCMWKGGESGDKGECKPKVGEEGVKAENDGKTTTPQETIRLSFIRPLFCLHFCFYN</sequence>
<dbReference type="Pfam" id="PF13206">
    <property type="entry name" value="VSG_B"/>
    <property type="match status" value="1"/>
</dbReference>
<reference evidence="12" key="2">
    <citation type="journal article" date="2014" name="Mol. Biochem. Parasitol.">
        <title>Capturing the variant surface glycoprotein repertoire (the VSGnome) of Trypanosoma brucei Lister 427.</title>
        <authorList>
            <person name="Cross G.A."/>
            <person name="Kim H.S."/>
            <person name="Wickstead B."/>
        </authorList>
    </citation>
    <scope>NUCLEOTIDE SEQUENCE</scope>
    <source>
        <strain evidence="12">Lister 427</strain>
    </source>
</reference>
<keyword evidence="3" id="KW-1003">Cell membrane</keyword>
<comment type="subcellular location">
    <subcellularLocation>
        <location evidence="2">Cell membrane</location>
        <topology evidence="2">Lipid-anchor</topology>
        <topology evidence="2">GPI-anchor</topology>
    </subcellularLocation>
</comment>
<feature type="domain" description="Trypanosome variant surface glycoprotein B-type N-terminal" evidence="11">
    <location>
        <begin position="13"/>
        <end position="370"/>
    </location>
</feature>
<evidence type="ECO:0000313" key="12">
    <source>
        <dbReference type="EMBL" id="AGH60032.1"/>
    </source>
</evidence>
<keyword evidence="5 10" id="KW-0732">Signal</keyword>
<evidence type="ECO:0000256" key="9">
    <source>
        <dbReference type="SAM" id="Coils"/>
    </source>
</evidence>
<keyword evidence="6" id="KW-0472">Membrane</keyword>
<evidence type="ECO:0000259" key="11">
    <source>
        <dbReference type="Pfam" id="PF13206"/>
    </source>
</evidence>
<dbReference type="VEuPathDB" id="TriTrypDB:Tb1125.Tb11.v5.0131"/>
<evidence type="ECO:0000256" key="5">
    <source>
        <dbReference type="ARBA" id="ARBA00022729"/>
    </source>
</evidence>